<evidence type="ECO:0000256" key="5">
    <source>
        <dbReference type="ARBA" id="ARBA00023136"/>
    </source>
</evidence>
<evidence type="ECO:0000256" key="3">
    <source>
        <dbReference type="ARBA" id="ARBA00022452"/>
    </source>
</evidence>
<dbReference type="NCBIfam" id="TIGR04056">
    <property type="entry name" value="OMP_RagA_SusC"/>
    <property type="match status" value="1"/>
</dbReference>
<feature type="domain" description="TonB-dependent receptor plug" evidence="8">
    <location>
        <begin position="125"/>
        <end position="231"/>
    </location>
</feature>
<keyword evidence="3 7" id="KW-1134">Transmembrane beta strand</keyword>
<dbReference type="RefSeq" id="WP_241275941.1">
    <property type="nucleotide sequence ID" value="NZ_JAKZGS010000016.1"/>
</dbReference>
<comment type="subcellular location">
    <subcellularLocation>
        <location evidence="1 7">Cell outer membrane</location>
        <topology evidence="1 7">Multi-pass membrane protein</topology>
    </subcellularLocation>
</comment>
<dbReference type="InterPro" id="IPR039426">
    <property type="entry name" value="TonB-dep_rcpt-like"/>
</dbReference>
<dbReference type="Pfam" id="PF07715">
    <property type="entry name" value="Plug"/>
    <property type="match status" value="1"/>
</dbReference>
<keyword evidence="6 7" id="KW-0998">Cell outer membrane</keyword>
<evidence type="ECO:0000256" key="6">
    <source>
        <dbReference type="ARBA" id="ARBA00023237"/>
    </source>
</evidence>
<accession>A0ABS9UT69</accession>
<organism evidence="9 10">
    <name type="scientific">Belliella calami</name>
    <dbReference type="NCBI Taxonomy" id="2923436"/>
    <lineage>
        <taxon>Bacteria</taxon>
        <taxon>Pseudomonadati</taxon>
        <taxon>Bacteroidota</taxon>
        <taxon>Cytophagia</taxon>
        <taxon>Cytophagales</taxon>
        <taxon>Cyclobacteriaceae</taxon>
        <taxon>Belliella</taxon>
    </lineage>
</organism>
<evidence type="ECO:0000313" key="9">
    <source>
        <dbReference type="EMBL" id="MCH7399443.1"/>
    </source>
</evidence>
<dbReference type="NCBIfam" id="TIGR04057">
    <property type="entry name" value="SusC_RagA_signa"/>
    <property type="match status" value="1"/>
</dbReference>
<dbReference type="Gene3D" id="2.60.40.1120">
    <property type="entry name" value="Carboxypeptidase-like, regulatory domain"/>
    <property type="match status" value="1"/>
</dbReference>
<evidence type="ECO:0000256" key="2">
    <source>
        <dbReference type="ARBA" id="ARBA00022448"/>
    </source>
</evidence>
<comment type="caution">
    <text evidence="9">The sequence shown here is derived from an EMBL/GenBank/DDBJ whole genome shotgun (WGS) entry which is preliminary data.</text>
</comment>
<evidence type="ECO:0000256" key="4">
    <source>
        <dbReference type="ARBA" id="ARBA00022692"/>
    </source>
</evidence>
<comment type="similarity">
    <text evidence="7">Belongs to the TonB-dependent receptor family.</text>
</comment>
<dbReference type="InterPro" id="IPR008969">
    <property type="entry name" value="CarboxyPept-like_regulatory"/>
</dbReference>
<dbReference type="Gene3D" id="2.40.170.20">
    <property type="entry name" value="TonB-dependent receptor, beta-barrel domain"/>
    <property type="match status" value="1"/>
</dbReference>
<proteinExistence type="inferred from homology"/>
<keyword evidence="2 7" id="KW-0813">Transport</keyword>
<protein>
    <submittedName>
        <fullName evidence="9">TonB-dependent receptor</fullName>
    </submittedName>
</protein>
<keyword evidence="10" id="KW-1185">Reference proteome</keyword>
<reference evidence="9" key="1">
    <citation type="submission" date="2022-03" db="EMBL/GenBank/DDBJ databases">
        <title>De novo assembled genomes of Belliella spp. (Cyclobacteriaceae) strains.</title>
        <authorList>
            <person name="Szabo A."/>
            <person name="Korponai K."/>
            <person name="Felfoldi T."/>
        </authorList>
    </citation>
    <scope>NUCLEOTIDE SEQUENCE</scope>
    <source>
        <strain evidence="9">DSM 107340</strain>
    </source>
</reference>
<dbReference type="InterPro" id="IPR023996">
    <property type="entry name" value="TonB-dep_OMP_SusC/RagA"/>
</dbReference>
<dbReference type="Gene3D" id="2.170.130.10">
    <property type="entry name" value="TonB-dependent receptor, plug domain"/>
    <property type="match status" value="1"/>
</dbReference>
<dbReference type="Proteomes" id="UP001165488">
    <property type="component" value="Unassembled WGS sequence"/>
</dbReference>
<dbReference type="Pfam" id="PF13715">
    <property type="entry name" value="CarbopepD_reg_2"/>
    <property type="match status" value="1"/>
</dbReference>
<gene>
    <name evidence="9" type="ORF">MM236_15680</name>
</gene>
<dbReference type="InterPro" id="IPR023997">
    <property type="entry name" value="TonB-dep_OMP_SusC/RagA_CS"/>
</dbReference>
<dbReference type="SUPFAM" id="SSF56935">
    <property type="entry name" value="Porins"/>
    <property type="match status" value="1"/>
</dbReference>
<dbReference type="PROSITE" id="PS52016">
    <property type="entry name" value="TONB_DEPENDENT_REC_3"/>
    <property type="match status" value="1"/>
</dbReference>
<evidence type="ECO:0000256" key="1">
    <source>
        <dbReference type="ARBA" id="ARBA00004571"/>
    </source>
</evidence>
<keyword evidence="4 7" id="KW-0812">Transmembrane</keyword>
<keyword evidence="9" id="KW-0675">Receptor</keyword>
<dbReference type="EMBL" id="JAKZGS010000016">
    <property type="protein sequence ID" value="MCH7399443.1"/>
    <property type="molecule type" value="Genomic_DNA"/>
</dbReference>
<sequence length="990" mass="108417">MKAKILQQKISIVLLKSLFIILLSIPISVEAQTKNISGTVTDEANLPLPGVSILVKGTGTGTVTDVDGNYSLAVANEGALLVFSFIGYTSQEVAVGNSNTLNISLAPDIKSLEEFVVVGYGEQSRKDITGAVSVVGSEVFDARPNNQFGNLIQGKMAGVQVITPSGKPSAGFSIRIRGTNSISGSSEPLYVVDGVPTTDTRTINPADIENISVLKDASSAAIYGAQGANGVVLITTKKGKAGKPRFELSSYGGFSQPWRTLDVLNSEQYRDLMTEFGQITDWSRYTENTDWQNEIFQRGSSQNYQLSVSGKSEQTTYYISGGWTQQTGAVRSAEMDRYNFKINLEQFVNDWLKIGANVNYMQYHDVDVADNQAVNQGGVILGMLSTPPNIGIYNPDGTFTSNPFQDWENPVSSTDGSQRGYKNQRVLGNLYAEIDFTPELRFRSNVGIDQSNGVYDYFLDPFRTSYGRAMEGIARNNTDRMSYHIIDNTLTYSKQTGNHNFSALLGSVVQKYLWENNNIETRGFANDVVTTTSAGSIIQSASNTKSEKANASFLGRITYDFNEKYLLTANFRADGSSTFGPGNRWGYFPSFSVGWRLSEEQFMKPLESTLNDLKIRFGYGIVGNDQISNSSYAYVGRVSYGANYPIGGAILPGSFQSSIENRNLKWETTEQLSLGVDASFFDSRLIFVADAYIKNTSDLLLNVQLPRSTGFNDGIQNIGQLQNKGLEFQLSSVNTQGKLKWTTDFNISINRNNVVNIIGEEIIAGGIAGRGDVSYSVEGRPLGQFFGYVYGGVDPTTGNAFYIDKNGESTFTPASDDRTFIGNPHPDFIYGLTNTLSYKNFDLSIFLRGVQGNDVFNATRIEIEGMTDAKNQSAVVANRWRAPGDVTDIPRATWGNTNNSRISTRFVEDGSFLRVQALTLGYNAPQSLISKLNLTGLRAYVTGENLFTITGYKGFDPEVNAFGASNTIMGVDFGTYPQTQNIIFGVNISF</sequence>
<dbReference type="InterPro" id="IPR037066">
    <property type="entry name" value="Plug_dom_sf"/>
</dbReference>
<name>A0ABS9UT69_9BACT</name>
<dbReference type="InterPro" id="IPR012910">
    <property type="entry name" value="Plug_dom"/>
</dbReference>
<evidence type="ECO:0000313" key="10">
    <source>
        <dbReference type="Proteomes" id="UP001165488"/>
    </source>
</evidence>
<keyword evidence="5 7" id="KW-0472">Membrane</keyword>
<dbReference type="InterPro" id="IPR036942">
    <property type="entry name" value="Beta-barrel_TonB_sf"/>
</dbReference>
<evidence type="ECO:0000259" key="8">
    <source>
        <dbReference type="Pfam" id="PF07715"/>
    </source>
</evidence>
<dbReference type="SUPFAM" id="SSF49464">
    <property type="entry name" value="Carboxypeptidase regulatory domain-like"/>
    <property type="match status" value="1"/>
</dbReference>
<evidence type="ECO:0000256" key="7">
    <source>
        <dbReference type="PROSITE-ProRule" id="PRU01360"/>
    </source>
</evidence>